<name>A0A2B7Y259_9EURO</name>
<dbReference type="EMBL" id="PDNB01000027">
    <property type="protein sequence ID" value="PGH15219.1"/>
    <property type="molecule type" value="Genomic_DNA"/>
</dbReference>
<dbReference type="PANTHER" id="PTHR10039:SF14">
    <property type="entry name" value="NACHT DOMAIN-CONTAINING PROTEIN"/>
    <property type="match status" value="1"/>
</dbReference>
<evidence type="ECO:0000313" key="5">
    <source>
        <dbReference type="Proteomes" id="UP000223968"/>
    </source>
</evidence>
<evidence type="ECO:0008006" key="6">
    <source>
        <dbReference type="Google" id="ProtNLM"/>
    </source>
</evidence>
<dbReference type="Pfam" id="PF22939">
    <property type="entry name" value="WHD_GPIID"/>
    <property type="match status" value="1"/>
</dbReference>
<proteinExistence type="predicted"/>
<comment type="caution">
    <text evidence="4">The sequence shown here is derived from an EMBL/GenBank/DDBJ whole genome shotgun (WGS) entry which is preliminary data.</text>
</comment>
<evidence type="ECO:0000256" key="1">
    <source>
        <dbReference type="ARBA" id="ARBA00022737"/>
    </source>
</evidence>
<dbReference type="InterPro" id="IPR054471">
    <property type="entry name" value="GPIID_WHD"/>
</dbReference>
<gene>
    <name evidence="4" type="ORF">AJ79_02584</name>
</gene>
<reference evidence="4 5" key="1">
    <citation type="submission" date="2017-10" db="EMBL/GenBank/DDBJ databases">
        <title>Comparative genomics in systemic dimorphic fungi from Ajellomycetaceae.</title>
        <authorList>
            <person name="Munoz J.F."/>
            <person name="Mcewen J.G."/>
            <person name="Clay O.K."/>
            <person name="Cuomo C.A."/>
        </authorList>
    </citation>
    <scope>NUCLEOTIDE SEQUENCE [LARGE SCALE GENOMIC DNA]</scope>
    <source>
        <strain evidence="4 5">UAMH5409</strain>
    </source>
</reference>
<keyword evidence="1" id="KW-0677">Repeat</keyword>
<feature type="domain" description="GPI inositol-deacylase winged helix" evidence="2">
    <location>
        <begin position="540"/>
        <end position="621"/>
    </location>
</feature>
<organism evidence="4 5">
    <name type="scientific">Helicocarpus griseus UAMH5409</name>
    <dbReference type="NCBI Taxonomy" id="1447875"/>
    <lineage>
        <taxon>Eukaryota</taxon>
        <taxon>Fungi</taxon>
        <taxon>Dikarya</taxon>
        <taxon>Ascomycota</taxon>
        <taxon>Pezizomycotina</taxon>
        <taxon>Eurotiomycetes</taxon>
        <taxon>Eurotiomycetidae</taxon>
        <taxon>Onygenales</taxon>
        <taxon>Ajellomycetaceae</taxon>
        <taxon>Helicocarpus</taxon>
    </lineage>
</organism>
<accession>A0A2B7Y259</accession>
<dbReference type="OrthoDB" id="195446at2759"/>
<dbReference type="Gene3D" id="3.40.50.300">
    <property type="entry name" value="P-loop containing nucleotide triphosphate hydrolases"/>
    <property type="match status" value="1"/>
</dbReference>
<dbReference type="SUPFAM" id="SSF52540">
    <property type="entry name" value="P-loop containing nucleoside triphosphate hydrolases"/>
    <property type="match status" value="1"/>
</dbReference>
<feature type="domain" description="Nephrocystin 3-like N-terminal" evidence="3">
    <location>
        <begin position="250"/>
        <end position="418"/>
    </location>
</feature>
<sequence length="1576" mass="179251">MTITFADQAYREALKTFEENLNSQQLRDVQRPTSLAELCQIATAINAKHAAQQDRKTIRFTQRVSKVLNVLQPFEGILNSVLSAAPMGSGNLIWSSIRFTFQLVEDAQTIFENVFGFFEDISLELEIIQKEINTFKDSRLVATVAQQVFASLLDFWVYVVKTYRNLRFGSLSIKSYSIKSKFENLQGKLQQQTDLLKNAAQAQHHENSKNFWNTFQRSHRDDADQHFFDWLKAPDYATDLKKANSRRHDGTCTWVLSRPEYKSWSAAASDTRFLVVYGIPGAGKTILSSFLIQWARRTFQSGTDHKKPCLTLYHFFKADDETKNTPLSCLRSLLDQLYDFVLEQKLENLRTALQNTARKRHADYEETLAVFVSSVQHAGCTFTIVLDALDECRGAKSLCKDLKTLVTHPDIHVVATSRRSGQHVDVITGPRINIIVMTEDDVKRDIASFVRYKVSKMPNLKAPSLQRLKTLVIDELSKKENHKGMFLWAYLMCKDIKTQGSVAKIRQSMQKLPGDMVALYMKILQGLNDKPSGEQDFVLRVFQWVVGSIRPLRWCELDQALQIDQFRGATYEDDDEYEETYIYSRKDVVKVCGSLVQYSGLDDGDTIRLIHLSAREFLQGQITQSAAIPIELRKYFIDITTSNKVLATSCLNVLQSPLVQSNEYFKDSARAHYVRAKLMTLCPLFEYAVLYWPEFAFAFAEAIFDKDVDNTEQAEELFKFLALLLQGPWGLYWLEEYIRLGGIDIAKHTAERITNLDAKDSLNGSLFTLQEWAAHVVHGLDTFTETISHYAEFIHFCVEVPKSLVSLGTRSKTQRLITLGSPNKDLTERKPLPKGERGWIGYNHKSSIRVVRRHLDGATAYRPALEAGEEIFHGIWRVRSAQLKQDATFLAMTFCPRANEELFYRTVCWSLSNLKQVSVAADWAQVIIVDRCESSIFRAPPERGRGSLVSFGHNNTLVTPGGVWDLATEEMLPSPKEIWKPDNPESIEQTCFSSTRAARIRDLRRLEVLELFGSEGRNAGDLITTIEYAIDERHAESWVRVLIRCFSHSGTKLLLTYYERKPTDSDTSTYPRFVCVILDREDQTTTTQVNFPIHAGTGLRDCQFTEDEMKVVGRLQPPDDDVNGGGGLSIAVWALQKHGGQYDSRAHHLFLWKSFDDKITFTITPPISSEPQGGILIALSDGGMIRRSVTDIWSPVEDDELRNSRYALEAKGKTLNYVPSDARNLYAIFLTDILGDSPSLTIELWSLSENQEHNRRRSVIRQPLQPSVENNSLDLNGKFLLAKSEVFDLSDPESPRLLDFQVADRGNSTVVLCPNQPVFAYLHEEDDSVVLRLYEIQADKSCQLLLTLTVVTEHGLIPRDVKVAFDGSHSPPRVFAYSYWTEIGDSRTYIVSVEGEEGATAEPISQEYMADLTFSLDGKHIFSVDRQVRNEEMKWPTPIPVTSVRPTTTSHSPSCSPDVFSILETHPVTLERDYCFIDTKLMYRISQEERLGTVYLNVKGIHDDPNKTHFFRLGIIPDDYLNRSYDKVFLVWPRGRDEEVKLVVVPGGRNGMPMVIMSGMYNDELADSVEKAVGWK</sequence>
<keyword evidence="5" id="KW-1185">Reference proteome</keyword>
<dbReference type="PANTHER" id="PTHR10039">
    <property type="entry name" value="AMELOGENIN"/>
    <property type="match status" value="1"/>
</dbReference>
<protein>
    <recommendedName>
        <fullName evidence="6">NACHT domain-containing protein</fullName>
    </recommendedName>
</protein>
<evidence type="ECO:0000259" key="3">
    <source>
        <dbReference type="Pfam" id="PF24883"/>
    </source>
</evidence>
<dbReference type="InterPro" id="IPR056884">
    <property type="entry name" value="NPHP3-like_N"/>
</dbReference>
<dbReference type="Pfam" id="PF24883">
    <property type="entry name" value="NPHP3_N"/>
    <property type="match status" value="1"/>
</dbReference>
<evidence type="ECO:0000259" key="2">
    <source>
        <dbReference type="Pfam" id="PF22939"/>
    </source>
</evidence>
<evidence type="ECO:0000313" key="4">
    <source>
        <dbReference type="EMBL" id="PGH15219.1"/>
    </source>
</evidence>
<dbReference type="STRING" id="1447875.A0A2B7Y259"/>
<dbReference type="InterPro" id="IPR027417">
    <property type="entry name" value="P-loop_NTPase"/>
</dbReference>
<dbReference type="Proteomes" id="UP000223968">
    <property type="component" value="Unassembled WGS sequence"/>
</dbReference>